<dbReference type="EMBL" id="KZ308883">
    <property type="protein sequence ID" value="KAG8235168.1"/>
    <property type="molecule type" value="Genomic_DNA"/>
</dbReference>
<dbReference type="PANTHER" id="PTHR19446">
    <property type="entry name" value="REVERSE TRANSCRIPTASES"/>
    <property type="match status" value="1"/>
</dbReference>
<dbReference type="AlphaFoldDB" id="A0A8K0KMX2"/>
<reference evidence="1" key="1">
    <citation type="submission" date="2013-04" db="EMBL/GenBank/DDBJ databases">
        <authorList>
            <person name="Qu J."/>
            <person name="Murali S.C."/>
            <person name="Bandaranaike D."/>
            <person name="Bellair M."/>
            <person name="Blankenburg K."/>
            <person name="Chao H."/>
            <person name="Dinh H."/>
            <person name="Doddapaneni H."/>
            <person name="Downs B."/>
            <person name="Dugan-Rocha S."/>
            <person name="Elkadiri S."/>
            <person name="Gnanaolivu R.D."/>
            <person name="Hernandez B."/>
            <person name="Javaid M."/>
            <person name="Jayaseelan J.C."/>
            <person name="Lee S."/>
            <person name="Li M."/>
            <person name="Ming W."/>
            <person name="Munidasa M."/>
            <person name="Muniz J."/>
            <person name="Nguyen L."/>
            <person name="Ongeri F."/>
            <person name="Osuji N."/>
            <person name="Pu L.-L."/>
            <person name="Puazo M."/>
            <person name="Qu C."/>
            <person name="Quiroz J."/>
            <person name="Raj R."/>
            <person name="Weissenberger G."/>
            <person name="Xin Y."/>
            <person name="Zou X."/>
            <person name="Han Y."/>
            <person name="Richards S."/>
            <person name="Worley K."/>
            <person name="Muzny D."/>
            <person name="Gibbs R."/>
        </authorList>
    </citation>
    <scope>NUCLEOTIDE SEQUENCE</scope>
    <source>
        <strain evidence="1">Sampled in the wild</strain>
    </source>
</reference>
<evidence type="ECO:0000313" key="1">
    <source>
        <dbReference type="EMBL" id="KAG8235168.1"/>
    </source>
</evidence>
<accession>A0A8K0KMX2</accession>
<comment type="caution">
    <text evidence="1">The sequence shown here is derived from an EMBL/GenBank/DDBJ whole genome shotgun (WGS) entry which is preliminary data.</text>
</comment>
<reference evidence="1" key="2">
    <citation type="submission" date="2017-10" db="EMBL/GenBank/DDBJ databases">
        <title>Ladona fulva Genome sequencing and assembly.</title>
        <authorList>
            <person name="Murali S."/>
            <person name="Richards S."/>
            <person name="Bandaranaike D."/>
            <person name="Bellair M."/>
            <person name="Blankenburg K."/>
            <person name="Chao H."/>
            <person name="Dinh H."/>
            <person name="Doddapaneni H."/>
            <person name="Dugan-Rocha S."/>
            <person name="Elkadiri S."/>
            <person name="Gnanaolivu R."/>
            <person name="Hernandez B."/>
            <person name="Skinner E."/>
            <person name="Javaid M."/>
            <person name="Lee S."/>
            <person name="Li M."/>
            <person name="Ming W."/>
            <person name="Munidasa M."/>
            <person name="Muniz J."/>
            <person name="Nguyen L."/>
            <person name="Hughes D."/>
            <person name="Osuji N."/>
            <person name="Pu L.-L."/>
            <person name="Puazo M."/>
            <person name="Qu C."/>
            <person name="Quiroz J."/>
            <person name="Raj R."/>
            <person name="Weissenberger G."/>
            <person name="Xin Y."/>
            <person name="Zou X."/>
            <person name="Han Y."/>
            <person name="Worley K."/>
            <person name="Muzny D."/>
            <person name="Gibbs R."/>
        </authorList>
    </citation>
    <scope>NUCLEOTIDE SEQUENCE</scope>
    <source>
        <strain evidence="1">Sampled in the wild</strain>
    </source>
</reference>
<name>A0A8K0KMX2_LADFU</name>
<protein>
    <recommendedName>
        <fullName evidence="3">Reverse transcriptase domain-containing protein</fullName>
    </recommendedName>
</protein>
<dbReference type="Proteomes" id="UP000792457">
    <property type="component" value="Unassembled WGS sequence"/>
</dbReference>
<sequence>MELRNEEGDGNERVVQDMSRVEVKAALRKMKNGKAVEADHIPVEVWKCLGEEDIDVLWNLVRKWAQQEKIPEEWRRNILVSLYKAKGDVQDCGNYRGINLISHAMNIWERIVEARIRRETKISEFAVRRLMERHKEIQMNLNVVFIDLEKTYDRVPRQEVWRCMRKKGVSVKYVKLVKGMYEGSETQVRTSGHDRGLSNRCWATLGFGT</sequence>
<evidence type="ECO:0008006" key="3">
    <source>
        <dbReference type="Google" id="ProtNLM"/>
    </source>
</evidence>
<proteinExistence type="predicted"/>
<evidence type="ECO:0000313" key="2">
    <source>
        <dbReference type="Proteomes" id="UP000792457"/>
    </source>
</evidence>
<gene>
    <name evidence="1" type="ORF">J437_LFUL015208</name>
</gene>
<dbReference type="OrthoDB" id="418748at2759"/>
<organism evidence="1 2">
    <name type="scientific">Ladona fulva</name>
    <name type="common">Scarce chaser dragonfly</name>
    <name type="synonym">Libellula fulva</name>
    <dbReference type="NCBI Taxonomy" id="123851"/>
    <lineage>
        <taxon>Eukaryota</taxon>
        <taxon>Metazoa</taxon>
        <taxon>Ecdysozoa</taxon>
        <taxon>Arthropoda</taxon>
        <taxon>Hexapoda</taxon>
        <taxon>Insecta</taxon>
        <taxon>Pterygota</taxon>
        <taxon>Palaeoptera</taxon>
        <taxon>Odonata</taxon>
        <taxon>Epiprocta</taxon>
        <taxon>Anisoptera</taxon>
        <taxon>Libelluloidea</taxon>
        <taxon>Libellulidae</taxon>
        <taxon>Ladona</taxon>
    </lineage>
</organism>
<keyword evidence="2" id="KW-1185">Reference proteome</keyword>